<feature type="region of interest" description="Disordered" evidence="1">
    <location>
        <begin position="516"/>
        <end position="573"/>
    </location>
</feature>
<sequence length="1279" mass="139464">MAVKGDNKAGAVNAPRPSPKPPVAYSDHVHSIAHSKERNDWRNRRPLLTTHGTRTAPREAKAELSQLYDEAGDSKHGGGVSLEIPGPKASVADTLPPNFHATGPKVDVASNTSNATRADNNARSISTGPAKTACQARPATRDSSGYGSSSSGGCGFRNSRAFPPATADPERVMTSDSKHLMEVSQTISGVIEPKPPISSSLKEFLKTPCAEGFGCNMEEDDLFQRSSGGVRLLDNFARQYASDPDAIQRKYGRLCFLLRADPGRGFPRLRYIVETHRSMFWQLDPVRLRGVDSGKIKPEANPRDETTGALVRKTSSGISIPDQDSLGWESRDVSQNLHHSHNQVVRTTSEYTVSTGRAPPRPAEAAPKEHEGGYSSKNLPSHGDRVCATPGGRRGAHSGNRCNGQSQAILMDVDRMPLGRKGGPFSDYSGATTVVSTRTLTGRDKAATVESLDLTTSKHEGLLPENNATFYPNARPPERANDESSKESEEGGIQLDPVVKKQVARDVYTSCGAPGIAAGAVLPPSPKDSAPSTSSGPSSLPSSPPSGSAPPLEVRHQPTGPGDGGSLTAGKTGDCIESAEGELIKSRSSVAKEFSTGEITDYAGMAVPQISEKLLGPPGGSRGSCFASRDEAKMALAVSLQKPGQFATKGEPDPQQSDPEIQEVPSWMNESDSGNETPSVWEWEWDKKSSQTGLTDDEWNVGVPLDRAIIENFDGAAENKTESPVSLGERVFELPEDPGSVPNPRNHEAGKSRYAKKYRAKESKGSSGASEGKDCESPMLANHASEPQAPGDHVVKQPVPEHKASKPPAPENKSRKPFVSHHKVSKPPVPVNRANESTVSAGVNGNLVASGGHSRDPPRSRNNGDAGAPTFRGRPSGGCGGIKKLPEEILHAIFSYAADGVLPEVQVKTRDLTYGSSFEVPSSFNKTRYKGLQSVLRTCRHWRTLGQEILYKYVNLNEWSNLELFARTLSHDRDIGALVRSLRVSVPPFGLRASYQSYNNRDRNSRAVVAEQVDAFHLLPDIMQGCSLIHVMSIDMPNAVPVFNKLVSAQKFPNLREIRMKDRGEKIATGERVWENIIRNAPELRRLLITQDQDLSLRNAPTYIRIPGNIFHCEKASTFKLTQIHLTRSYQISDDILLLLCRKLSNLNDLDIVDCPLVTSRGIARVLEKMPNQLTRLSFWIWINHYGNVSKREQEIGVDLCHALSKYGQSLQHMDIKIFLACHHLWQDGFRELQRCRIVPVHYHDCVKQENIRSSSFFKNVLDKGRSAGKFPALTECRV</sequence>
<dbReference type="Proteomes" id="UP000006911">
    <property type="component" value="Unassembled WGS sequence"/>
</dbReference>
<feature type="region of interest" description="Disordered" evidence="1">
    <location>
        <begin position="451"/>
        <end position="498"/>
    </location>
</feature>
<feature type="compositionally biased region" description="Low complexity" evidence="1">
    <location>
        <begin position="529"/>
        <end position="541"/>
    </location>
</feature>
<feature type="compositionally biased region" description="Basic residues" evidence="1">
    <location>
        <begin position="815"/>
        <end position="825"/>
    </location>
</feature>
<feature type="region of interest" description="Disordered" evidence="1">
    <location>
        <begin position="294"/>
        <end position="383"/>
    </location>
</feature>
<dbReference type="KEGG" id="tml:GSTUM_00004493001"/>
<dbReference type="SUPFAM" id="SSF52047">
    <property type="entry name" value="RNI-like"/>
    <property type="match status" value="1"/>
</dbReference>
<proteinExistence type="predicted"/>
<feature type="region of interest" description="Disordered" evidence="1">
    <location>
        <begin position="643"/>
        <end position="701"/>
    </location>
</feature>
<dbReference type="EMBL" id="FN430009">
    <property type="protein sequence ID" value="CAZ80126.1"/>
    <property type="molecule type" value="Genomic_DNA"/>
</dbReference>
<feature type="region of interest" description="Disordered" evidence="1">
    <location>
        <begin position="118"/>
        <end position="173"/>
    </location>
</feature>
<feature type="compositionally biased region" description="Polar residues" evidence="1">
    <location>
        <begin position="834"/>
        <end position="843"/>
    </location>
</feature>
<feature type="region of interest" description="Disordered" evidence="1">
    <location>
        <begin position="714"/>
        <end position="879"/>
    </location>
</feature>
<evidence type="ECO:0000256" key="1">
    <source>
        <dbReference type="SAM" id="MobiDB-lite"/>
    </source>
</evidence>
<feature type="compositionally biased region" description="Basic and acidic residues" evidence="1">
    <location>
        <begin position="294"/>
        <end position="306"/>
    </location>
</feature>
<dbReference type="AlphaFoldDB" id="D5G6I3"/>
<gene>
    <name evidence="2" type="ORF">GSTUM_00004493001</name>
</gene>
<protein>
    <submittedName>
        <fullName evidence="2">(Perigord truffle) hypothetical protein</fullName>
    </submittedName>
</protein>
<dbReference type="Gene3D" id="3.80.10.10">
    <property type="entry name" value="Ribonuclease Inhibitor"/>
    <property type="match status" value="1"/>
</dbReference>
<feature type="compositionally biased region" description="Basic and acidic residues" evidence="1">
    <location>
        <begin position="476"/>
        <end position="489"/>
    </location>
</feature>
<name>D5G6I3_TUBMM</name>
<feature type="region of interest" description="Disordered" evidence="1">
    <location>
        <begin position="1"/>
        <end position="60"/>
    </location>
</feature>
<dbReference type="GeneID" id="9181211"/>
<dbReference type="RefSeq" id="XP_002835969.1">
    <property type="nucleotide sequence ID" value="XM_002835923.1"/>
</dbReference>
<evidence type="ECO:0000313" key="3">
    <source>
        <dbReference type="Proteomes" id="UP000006911"/>
    </source>
</evidence>
<keyword evidence="3" id="KW-1185">Reference proteome</keyword>
<feature type="compositionally biased region" description="Basic and acidic residues" evidence="1">
    <location>
        <begin position="27"/>
        <end position="43"/>
    </location>
</feature>
<feature type="compositionally biased region" description="Polar residues" evidence="1">
    <location>
        <begin position="333"/>
        <end position="355"/>
    </location>
</feature>
<dbReference type="HOGENOM" id="CLU_263243_0_0_1"/>
<dbReference type="InParanoid" id="D5G6I3"/>
<accession>D5G6I3</accession>
<reference evidence="2 3" key="1">
    <citation type="journal article" date="2010" name="Nature">
        <title>Perigord black truffle genome uncovers evolutionary origins and mechanisms of symbiosis.</title>
        <authorList>
            <person name="Martin F."/>
            <person name="Kohler A."/>
            <person name="Murat C."/>
            <person name="Balestrini R."/>
            <person name="Coutinho P.M."/>
            <person name="Jaillon O."/>
            <person name="Montanini B."/>
            <person name="Morin E."/>
            <person name="Noel B."/>
            <person name="Percudani R."/>
            <person name="Porcel B."/>
            <person name="Rubini A."/>
            <person name="Amicucci A."/>
            <person name="Amselem J."/>
            <person name="Anthouard V."/>
            <person name="Arcioni S."/>
            <person name="Artiguenave F."/>
            <person name="Aury J.M."/>
            <person name="Ballario P."/>
            <person name="Bolchi A."/>
            <person name="Brenna A."/>
            <person name="Brun A."/>
            <person name="Buee M."/>
            <person name="Cantarel B."/>
            <person name="Chevalier G."/>
            <person name="Couloux A."/>
            <person name="Da Silva C."/>
            <person name="Denoeud F."/>
            <person name="Duplessis S."/>
            <person name="Ghignone S."/>
            <person name="Hilselberger B."/>
            <person name="Iotti M."/>
            <person name="Marcais B."/>
            <person name="Mello A."/>
            <person name="Miranda M."/>
            <person name="Pacioni G."/>
            <person name="Quesneville H."/>
            <person name="Riccioni C."/>
            <person name="Ruotolo R."/>
            <person name="Splivallo R."/>
            <person name="Stocchi V."/>
            <person name="Tisserant E."/>
            <person name="Viscomi A.R."/>
            <person name="Zambonelli A."/>
            <person name="Zampieri E."/>
            <person name="Henrissat B."/>
            <person name="Lebrun M.H."/>
            <person name="Paolocci F."/>
            <person name="Bonfante P."/>
            <person name="Ottonello S."/>
            <person name="Wincker P."/>
        </authorList>
    </citation>
    <scope>NUCLEOTIDE SEQUENCE [LARGE SCALE GENOMIC DNA]</scope>
    <source>
        <strain evidence="2 3">Mel28</strain>
    </source>
</reference>
<evidence type="ECO:0000313" key="2">
    <source>
        <dbReference type="EMBL" id="CAZ80126.1"/>
    </source>
</evidence>
<feature type="compositionally biased region" description="Polar residues" evidence="1">
    <location>
        <begin position="668"/>
        <end position="678"/>
    </location>
</feature>
<feature type="compositionally biased region" description="Polar residues" evidence="1">
    <location>
        <begin position="118"/>
        <end position="129"/>
    </location>
</feature>
<organism evidence="2 3">
    <name type="scientific">Tuber melanosporum (strain Mel28)</name>
    <name type="common">Perigord black truffle</name>
    <dbReference type="NCBI Taxonomy" id="656061"/>
    <lineage>
        <taxon>Eukaryota</taxon>
        <taxon>Fungi</taxon>
        <taxon>Dikarya</taxon>
        <taxon>Ascomycota</taxon>
        <taxon>Pezizomycotina</taxon>
        <taxon>Pezizomycetes</taxon>
        <taxon>Pezizales</taxon>
        <taxon>Tuberaceae</taxon>
        <taxon>Tuber</taxon>
    </lineage>
</organism>
<feature type="compositionally biased region" description="Basic and acidic residues" evidence="1">
    <location>
        <begin position="793"/>
        <end position="804"/>
    </location>
</feature>
<dbReference type="InterPro" id="IPR032675">
    <property type="entry name" value="LRR_dom_sf"/>
</dbReference>